<dbReference type="Gene3D" id="3.40.50.720">
    <property type="entry name" value="NAD(P)-binding Rossmann-like Domain"/>
    <property type="match status" value="1"/>
</dbReference>
<dbReference type="CDD" id="cd00757">
    <property type="entry name" value="ThiF_MoeB_HesA_family"/>
    <property type="match status" value="1"/>
</dbReference>
<name>A0A8H2WFP7_9AGAM</name>
<dbReference type="Proteomes" id="UP000663831">
    <property type="component" value="Unassembled WGS sequence"/>
</dbReference>
<accession>A0A8H2WFP7</accession>
<dbReference type="Gene3D" id="3.40.250.10">
    <property type="entry name" value="Rhodanese-like domain"/>
    <property type="match status" value="1"/>
</dbReference>
<dbReference type="SUPFAM" id="SSF52821">
    <property type="entry name" value="Rhodanese/Cell cycle control phosphatase"/>
    <property type="match status" value="1"/>
</dbReference>
<comment type="caution">
    <text evidence="2">The sequence shown here is derived from an EMBL/GenBank/DDBJ whole genome shotgun (WGS) entry which is preliminary data.</text>
</comment>
<dbReference type="InterPro" id="IPR035985">
    <property type="entry name" value="Ubiquitin-activating_enz"/>
</dbReference>
<dbReference type="GO" id="GO:0004792">
    <property type="term" value="F:thiosulfate-cyanide sulfurtransferase activity"/>
    <property type="evidence" value="ECO:0007669"/>
    <property type="project" value="TreeGrafter"/>
</dbReference>
<dbReference type="InterPro" id="IPR001763">
    <property type="entry name" value="Rhodanese-like_dom"/>
</dbReference>
<dbReference type="GO" id="GO:0016779">
    <property type="term" value="F:nucleotidyltransferase activity"/>
    <property type="evidence" value="ECO:0007669"/>
    <property type="project" value="TreeGrafter"/>
</dbReference>
<sequence length="521" mass="55767">MTEPNELENLRTRVKVLEAQIRSLGHEPIESHVDSATNNPVGKRDGLGLDEYVRYGRQMILPGFGLPCDKAQLALCNSSILVVGAGGLGCPALMYLVAAGVGKITVVDHDLVEVSNLHRQVLHSVDMVGKPKVESARQALLRINPSIDIVLHRTSLTWETLPIVFAPNVHFHAVLDCTDTPSTRYLLSDVTARLGIPLISGAAQRTDGQLIVYNFPPSIPLGSTYSSNSNTGGAEDQVIKATDPVHSAGPCMRCIFPSISRTGAGAERCSDVGVLGPVVGVIGVLMALETIKILTGFGVEESQLHKPSMLLFTDLSPRPFRNIKLRPRQPKCLGCSIHSPRNSPQSLLVSQFMDDSTSLQNSYNQFCDIGGSHTHDDPVLTGAREGESGARVRASVLKEALASATANPTISLKVIDTRPPVEFGICSIPGSINVPLPLLLKTPENYASISTPTFVVCRLGNDSQVAVRALRSTIQAKGVNPQAYPDEGPGNVLSASHHGIVDIIGGLRAWAQEVDQSFPVY</sequence>
<dbReference type="PANTHER" id="PTHR10953">
    <property type="entry name" value="UBIQUITIN-ACTIVATING ENZYME E1"/>
    <property type="match status" value="1"/>
</dbReference>
<dbReference type="AlphaFoldDB" id="A0A8H2WFP7"/>
<organism evidence="2 3">
    <name type="scientific">Rhizoctonia solani</name>
    <dbReference type="NCBI Taxonomy" id="456999"/>
    <lineage>
        <taxon>Eukaryota</taxon>
        <taxon>Fungi</taxon>
        <taxon>Dikarya</taxon>
        <taxon>Basidiomycota</taxon>
        <taxon>Agaricomycotina</taxon>
        <taxon>Agaricomycetes</taxon>
        <taxon>Cantharellales</taxon>
        <taxon>Ceratobasidiaceae</taxon>
        <taxon>Rhizoctonia</taxon>
    </lineage>
</organism>
<dbReference type="Pfam" id="PF00899">
    <property type="entry name" value="ThiF"/>
    <property type="match status" value="1"/>
</dbReference>
<evidence type="ECO:0000313" key="2">
    <source>
        <dbReference type="EMBL" id="CAE6381156.1"/>
    </source>
</evidence>
<dbReference type="InterPro" id="IPR000594">
    <property type="entry name" value="ThiF_NAD_FAD-bd"/>
</dbReference>
<dbReference type="Pfam" id="PF00581">
    <property type="entry name" value="Rhodanese"/>
    <property type="match status" value="1"/>
</dbReference>
<feature type="domain" description="Rhodanese" evidence="1">
    <location>
        <begin position="414"/>
        <end position="519"/>
    </location>
</feature>
<dbReference type="InterPro" id="IPR045886">
    <property type="entry name" value="ThiF/MoeB/HesA"/>
</dbReference>
<dbReference type="InterPro" id="IPR036873">
    <property type="entry name" value="Rhodanese-like_dom_sf"/>
</dbReference>
<reference evidence="2" key="1">
    <citation type="submission" date="2021-01" db="EMBL/GenBank/DDBJ databases">
        <authorList>
            <person name="Kaushik A."/>
        </authorList>
    </citation>
    <scope>NUCLEOTIDE SEQUENCE</scope>
    <source>
        <strain evidence="2">AG3-1AP</strain>
    </source>
</reference>
<gene>
    <name evidence="2" type="ORF">RDB_LOCUS2415</name>
</gene>
<dbReference type="SUPFAM" id="SSF69572">
    <property type="entry name" value="Activating enzymes of the ubiquitin-like proteins"/>
    <property type="match status" value="1"/>
</dbReference>
<evidence type="ECO:0000259" key="1">
    <source>
        <dbReference type="PROSITE" id="PS50206"/>
    </source>
</evidence>
<dbReference type="SMART" id="SM00450">
    <property type="entry name" value="RHOD"/>
    <property type="match status" value="1"/>
</dbReference>
<proteinExistence type="predicted"/>
<dbReference type="PROSITE" id="PS50206">
    <property type="entry name" value="RHODANESE_3"/>
    <property type="match status" value="1"/>
</dbReference>
<dbReference type="GO" id="GO:0002143">
    <property type="term" value="P:tRNA wobble position uridine thiolation"/>
    <property type="evidence" value="ECO:0007669"/>
    <property type="project" value="TreeGrafter"/>
</dbReference>
<dbReference type="GO" id="GO:0042292">
    <property type="term" value="F:URM1 activating enzyme activity"/>
    <property type="evidence" value="ECO:0007669"/>
    <property type="project" value="TreeGrafter"/>
</dbReference>
<dbReference type="OrthoDB" id="10261062at2759"/>
<dbReference type="PANTHER" id="PTHR10953:SF102">
    <property type="entry name" value="ADENYLYLTRANSFERASE AND SULFURTRANSFERASE MOCS3"/>
    <property type="match status" value="1"/>
</dbReference>
<protein>
    <recommendedName>
        <fullName evidence="1">Rhodanese domain-containing protein</fullName>
    </recommendedName>
</protein>
<dbReference type="GO" id="GO:0005737">
    <property type="term" value="C:cytoplasm"/>
    <property type="evidence" value="ECO:0007669"/>
    <property type="project" value="TreeGrafter"/>
</dbReference>
<evidence type="ECO:0000313" key="3">
    <source>
        <dbReference type="Proteomes" id="UP000663831"/>
    </source>
</evidence>
<dbReference type="EMBL" id="CAJMWV010000174">
    <property type="protein sequence ID" value="CAE6381156.1"/>
    <property type="molecule type" value="Genomic_DNA"/>
</dbReference>
<dbReference type="GO" id="GO:0032447">
    <property type="term" value="P:protein urmylation"/>
    <property type="evidence" value="ECO:0007669"/>
    <property type="project" value="TreeGrafter"/>
</dbReference>